<dbReference type="PANTHER" id="PTHR33327">
    <property type="entry name" value="ENDONUCLEASE"/>
    <property type="match status" value="1"/>
</dbReference>
<protein>
    <submittedName>
        <fullName evidence="1">Uncharacterized protein</fullName>
    </submittedName>
</protein>
<evidence type="ECO:0000313" key="1">
    <source>
        <dbReference type="EMBL" id="GBN19432.1"/>
    </source>
</evidence>
<proteinExistence type="predicted"/>
<keyword evidence="2" id="KW-1185">Reference proteome</keyword>
<comment type="caution">
    <text evidence="1">The sequence shown here is derived from an EMBL/GenBank/DDBJ whole genome shotgun (WGS) entry which is preliminary data.</text>
</comment>
<evidence type="ECO:0000313" key="2">
    <source>
        <dbReference type="Proteomes" id="UP000499080"/>
    </source>
</evidence>
<dbReference type="Proteomes" id="UP000499080">
    <property type="component" value="Unassembled WGS sequence"/>
</dbReference>
<feature type="non-terminal residue" evidence="1">
    <location>
        <position position="1"/>
    </location>
</feature>
<gene>
    <name evidence="1" type="ORF">AVEN_273359_1</name>
</gene>
<accession>A0A4Y2LYB1</accession>
<dbReference type="EMBL" id="BGPR01120713">
    <property type="protein sequence ID" value="GBN19432.1"/>
    <property type="molecule type" value="Genomic_DNA"/>
</dbReference>
<organism evidence="1 2">
    <name type="scientific">Araneus ventricosus</name>
    <name type="common">Orbweaver spider</name>
    <name type="synonym">Epeira ventricosa</name>
    <dbReference type="NCBI Taxonomy" id="182803"/>
    <lineage>
        <taxon>Eukaryota</taxon>
        <taxon>Metazoa</taxon>
        <taxon>Ecdysozoa</taxon>
        <taxon>Arthropoda</taxon>
        <taxon>Chelicerata</taxon>
        <taxon>Arachnida</taxon>
        <taxon>Araneae</taxon>
        <taxon>Araneomorphae</taxon>
        <taxon>Entelegynae</taxon>
        <taxon>Araneoidea</taxon>
        <taxon>Araneidae</taxon>
        <taxon>Araneus</taxon>
    </lineage>
</organism>
<sequence length="141" mass="16261">LVIAETSNEETKYPCLVSRQVLSVVCGIIRNPPHIRAYDTLKSKIIQIFSQSESAQLKLLLQDLQLGELAMVADKFCEMSYFQAVSEVHQEQVSVLIQALRDEISVLSASEDRLSKQQERRWFRWRRNLSSHNLQVKSLKT</sequence>
<dbReference type="PANTHER" id="PTHR33327:SF3">
    <property type="entry name" value="RNA-DIRECTED DNA POLYMERASE"/>
    <property type="match status" value="1"/>
</dbReference>
<reference evidence="1 2" key="1">
    <citation type="journal article" date="2019" name="Sci. Rep.">
        <title>Orb-weaving spider Araneus ventricosus genome elucidates the spidroin gene catalogue.</title>
        <authorList>
            <person name="Kono N."/>
            <person name="Nakamura H."/>
            <person name="Ohtoshi R."/>
            <person name="Moran D.A.P."/>
            <person name="Shinohara A."/>
            <person name="Yoshida Y."/>
            <person name="Fujiwara M."/>
            <person name="Mori M."/>
            <person name="Tomita M."/>
            <person name="Arakawa K."/>
        </authorList>
    </citation>
    <scope>NUCLEOTIDE SEQUENCE [LARGE SCALE GENOMIC DNA]</scope>
</reference>
<name>A0A4Y2LYB1_ARAVE</name>
<dbReference type="AlphaFoldDB" id="A0A4Y2LYB1"/>